<comment type="similarity">
    <text evidence="13">Belongs to the glycosyltransferase ALG3 family.</text>
</comment>
<evidence type="ECO:0000256" key="10">
    <source>
        <dbReference type="ARBA" id="ARBA00023136"/>
    </source>
</evidence>
<evidence type="ECO:0000313" key="15">
    <source>
        <dbReference type="EMBL" id="VUG18395.1"/>
    </source>
</evidence>
<dbReference type="EMBL" id="CABFWN010000003">
    <property type="protein sequence ID" value="VUG18395.1"/>
    <property type="molecule type" value="Genomic_DNA"/>
</dbReference>
<evidence type="ECO:0000256" key="9">
    <source>
        <dbReference type="ARBA" id="ARBA00022989"/>
    </source>
</evidence>
<dbReference type="InterPro" id="IPR007873">
    <property type="entry name" value="Glycosyltransferase_ALG3"/>
</dbReference>
<evidence type="ECO:0000256" key="1">
    <source>
        <dbReference type="ARBA" id="ARBA00004477"/>
    </source>
</evidence>
<reference evidence="15 16" key="1">
    <citation type="submission" date="2019-07" db="EMBL/GenBank/DDBJ databases">
        <authorList>
            <person name="Friedrich A."/>
            <person name="Schacherer J."/>
        </authorList>
    </citation>
    <scope>NUCLEOTIDE SEQUENCE [LARGE SCALE GENOMIC DNA]</scope>
</reference>
<feature type="transmembrane region" description="Helical" evidence="14">
    <location>
        <begin position="134"/>
        <end position="153"/>
    </location>
</feature>
<feature type="transmembrane region" description="Helical" evidence="14">
    <location>
        <begin position="257"/>
        <end position="277"/>
    </location>
</feature>
<evidence type="ECO:0000256" key="7">
    <source>
        <dbReference type="ARBA" id="ARBA00022692"/>
    </source>
</evidence>
<gene>
    <name evidence="15" type="primary">ALG3</name>
    <name evidence="15" type="ORF">DEBR0S3_09714G</name>
</gene>
<dbReference type="UniPathway" id="UPA00378"/>
<dbReference type="GO" id="GO:0052925">
    <property type="term" value="F:dol-P-Man:Man(5)GlcNAc(2)-PP-Dol alpha-1,3-mannosyltransferase activity"/>
    <property type="evidence" value="ECO:0007669"/>
    <property type="project" value="UniProtKB-EC"/>
</dbReference>
<organism evidence="15 16">
    <name type="scientific">Dekkera bruxellensis</name>
    <name type="common">Brettanomyces custersii</name>
    <dbReference type="NCBI Taxonomy" id="5007"/>
    <lineage>
        <taxon>Eukaryota</taxon>
        <taxon>Fungi</taxon>
        <taxon>Dikarya</taxon>
        <taxon>Ascomycota</taxon>
        <taxon>Saccharomycotina</taxon>
        <taxon>Pichiomycetes</taxon>
        <taxon>Pichiales</taxon>
        <taxon>Pichiaceae</taxon>
        <taxon>Brettanomyces</taxon>
    </lineage>
</organism>
<feature type="transmembrane region" description="Helical" evidence="14">
    <location>
        <begin position="444"/>
        <end position="463"/>
    </location>
</feature>
<evidence type="ECO:0000256" key="2">
    <source>
        <dbReference type="ARBA" id="ARBA00004922"/>
    </source>
</evidence>
<feature type="transmembrane region" description="Helical" evidence="14">
    <location>
        <begin position="184"/>
        <end position="202"/>
    </location>
</feature>
<comment type="pathway">
    <text evidence="2 14">Protein modification; protein glycosylation.</text>
</comment>
<keyword evidence="16" id="KW-1185">Reference proteome</keyword>
<name>A0A7D9CXX0_DEKBR</name>
<protein>
    <recommendedName>
        <fullName evidence="4 14">Dol-P-Man:Man(5)GlcNAc(2)-PP-Dol alpha-1,3-mannosyltransferase</fullName>
        <ecNumber evidence="3 14">2.4.1.258</ecNumber>
    </recommendedName>
    <alternativeName>
        <fullName evidence="14">Dol-P-Man-dependent alpha(1-3)-mannosyltransferase</fullName>
    </alternativeName>
</protein>
<feature type="transmembrane region" description="Helical" evidence="14">
    <location>
        <begin position="214"/>
        <end position="237"/>
    </location>
</feature>
<evidence type="ECO:0000256" key="6">
    <source>
        <dbReference type="ARBA" id="ARBA00022679"/>
    </source>
</evidence>
<feature type="transmembrane region" description="Helical" evidence="14">
    <location>
        <begin position="407"/>
        <end position="432"/>
    </location>
</feature>
<proteinExistence type="inferred from homology"/>
<evidence type="ECO:0000313" key="16">
    <source>
        <dbReference type="Proteomes" id="UP000478008"/>
    </source>
</evidence>
<keyword evidence="9 14" id="KW-1133">Transmembrane helix</keyword>
<evidence type="ECO:0000256" key="5">
    <source>
        <dbReference type="ARBA" id="ARBA00022676"/>
    </source>
</evidence>
<keyword evidence="6 14" id="KW-0808">Transferase</keyword>
<evidence type="ECO:0000256" key="13">
    <source>
        <dbReference type="ARBA" id="ARBA00093457"/>
    </source>
</evidence>
<evidence type="ECO:0000256" key="11">
    <source>
        <dbReference type="ARBA" id="ARBA00044743"/>
    </source>
</evidence>
<feature type="transmembrane region" description="Helical" evidence="14">
    <location>
        <begin position="372"/>
        <end position="395"/>
    </location>
</feature>
<evidence type="ECO:0000256" key="12">
    <source>
        <dbReference type="ARBA" id="ARBA00049506"/>
    </source>
</evidence>
<dbReference type="PANTHER" id="PTHR12646:SF0">
    <property type="entry name" value="DOL-P-MAN:MAN(5)GLCNAC(2)-PP-DOL ALPHA-1,3-MANNOSYLTRANSFERASE"/>
    <property type="match status" value="1"/>
</dbReference>
<evidence type="ECO:0000256" key="4">
    <source>
        <dbReference type="ARBA" id="ARBA00015561"/>
    </source>
</evidence>
<comment type="function">
    <text evidence="11 14">Dol-P-Man:Man(5)GlcNAc(2)-PP-Dol alpha-1,3-mannosyltransferase that operates in the biosynthetic pathway of dolichol-linked oligosaccharides, the glycan precursors employed in protein asparagine (N)-glycosylation. The assembly of dolichol-linked oligosaccharides begins on the cytosolic side of the endoplasmic reticulum membrane and finishes in its lumen. The sequential addition of sugars to dolichol pyrophosphate produces dolichol-linked oligosaccharides containing fourteen sugars, including two GlcNAcs, nine mannoses and three glucoses. Once assembled, the oligosaccharide is transferred from the lipid to nascent proteins by oligosaccharyltransferases. In the lumen of the endoplasmic reticulum, adds the first dolichyl beta-D-mannosyl phosphate derived mannose in an alpha-1,3 linkage to Man(5)GlcNAc(2)-PP-dolichol to produce Man(6)GlcNAc(2)-PP-dolichol.</text>
</comment>
<keyword evidence="5 14" id="KW-0328">Glycosyltransferase</keyword>
<accession>A0A7D9CXX0</accession>
<comment type="subcellular location">
    <subcellularLocation>
        <location evidence="1 14">Endoplasmic reticulum membrane</location>
        <topology evidence="1 14">Multi-pass membrane protein</topology>
    </subcellularLocation>
</comment>
<sequence>MEDNAENKSSQVTDVDVKAKKELPKLTPLSLAKDACYVVKSLIVNPDFSGRIMFPLLIAESIGLEAIILNVPYTEIDFSTYMQQISLIEKGELHYEKISGDTGPIVYPGGYVWIYSWLKTFTGGMEHIRVGQEIFRFLYLLTTLITFICYLMTNTKVKPYIIYLLLLSKRLHSIYVLRLFNDCFTTFFSTCAILSLIVATRLKTRNPNAASKMSFVMCLLSSDFLALAISVKMNALLYLPGFLVISYYLCNENLLKVLFVCLFGLFIFIGMNATFLLNSDPEVRKQFISGAFNFSRQFLYKWTVNWKFLSEEIFSSRQFQNILLACHVGLLLAFLFYKWLDPKTVTGGKSRSKMLKDGILKPFQDTISRNNIIFSSRSTAFVFDVMAISNLIGVLCSRSLHYQFLSWYFFSLPYLLFRTGLPDIIILALFIIHELSWDTYPSTPLSSGALVTVLVLVVLGNLFHNQYKRKVSNEKKQQ</sequence>
<dbReference type="AlphaFoldDB" id="A0A7D9CXX0"/>
<dbReference type="GO" id="GO:0005789">
    <property type="term" value="C:endoplasmic reticulum membrane"/>
    <property type="evidence" value="ECO:0007669"/>
    <property type="project" value="UniProtKB-SubCell"/>
</dbReference>
<dbReference type="EC" id="2.4.1.258" evidence="3 14"/>
<comment type="catalytic activity">
    <reaction evidence="12 14">
        <text>an alpha-D-Man-(1-&gt;2)-alpha-D-Man-(1-&gt;2)-alpha-D-Man-(1-&gt;3)-[alpha-D-Man-(1-&gt;6)]-beta-D-Man-(1-&gt;4)-beta-D-GlcNAc-(1-&gt;4)-alpha-D-GlcNAc-diphospho-di-trans,poly-cis-dolichol + a di-trans,poly-cis-dolichyl beta-D-mannosyl phosphate = an alpha-D-Man-(1-&gt;2)-alpha-D-Man-(1-&gt;2)-alpha-D-Man-(1-&gt;3)-[alpha-D-Man-(1-&gt;3)-alpha-D-Man-(1-&gt;6)]-beta-D-Man-(1-&gt;4)-beta-D-GlcNAc-(1-&gt;4)-alpha-D-GlcNAc-diphospho-di-trans,poly-cis-dolichol + a di-trans,poly-cis-dolichyl phosphate + H(+)</text>
        <dbReference type="Rhea" id="RHEA:29527"/>
        <dbReference type="Rhea" id="RHEA-COMP:19498"/>
        <dbReference type="Rhea" id="RHEA-COMP:19501"/>
        <dbReference type="Rhea" id="RHEA-COMP:19516"/>
        <dbReference type="Rhea" id="RHEA-COMP:19517"/>
        <dbReference type="ChEBI" id="CHEBI:15378"/>
        <dbReference type="ChEBI" id="CHEBI:57683"/>
        <dbReference type="ChEBI" id="CHEBI:58211"/>
        <dbReference type="ChEBI" id="CHEBI:132515"/>
        <dbReference type="ChEBI" id="CHEBI:132516"/>
        <dbReference type="EC" id="2.4.1.258"/>
    </reaction>
    <physiologicalReaction direction="left-to-right" evidence="12 14">
        <dbReference type="Rhea" id="RHEA:29528"/>
    </physiologicalReaction>
</comment>
<evidence type="ECO:0000256" key="3">
    <source>
        <dbReference type="ARBA" id="ARBA00011964"/>
    </source>
</evidence>
<keyword evidence="10 14" id="KW-0472">Membrane</keyword>
<dbReference type="Proteomes" id="UP000478008">
    <property type="component" value="Unassembled WGS sequence"/>
</dbReference>
<dbReference type="Pfam" id="PF05208">
    <property type="entry name" value="ALG3"/>
    <property type="match status" value="1"/>
</dbReference>
<keyword evidence="8 14" id="KW-0256">Endoplasmic reticulum</keyword>
<evidence type="ECO:0000256" key="14">
    <source>
        <dbReference type="RuleBase" id="RU364047"/>
    </source>
</evidence>
<keyword evidence="7 14" id="KW-0812">Transmembrane</keyword>
<feature type="transmembrane region" description="Helical" evidence="14">
    <location>
        <begin position="322"/>
        <end position="340"/>
    </location>
</feature>
<evidence type="ECO:0000256" key="8">
    <source>
        <dbReference type="ARBA" id="ARBA00022824"/>
    </source>
</evidence>
<dbReference type="PANTHER" id="PTHR12646">
    <property type="entry name" value="NOT56 - RELATED"/>
    <property type="match status" value="1"/>
</dbReference>